<feature type="domain" description="Rhodanese" evidence="2">
    <location>
        <begin position="363"/>
        <end position="440"/>
    </location>
</feature>
<sequence>MNIKQFKDDPLAHYSYAIVSDGKMALVDPARNPMPYYRYAEEQKVKIVAVFETHPHADFISSHLQIHQQTGAHIYVSEMVDAGYKHKSFDEGDSFKMGSITFKAINTPGHSPDSITVVAENDDKMALFTGDTLFIKDVGRPDLREDSGNKKAKRIDLAKKMYHSIQEKFKNFPDEALIYPAHGAGSLCGKNMSSDSSGTLGNERQGNWAFNEQTEEEFVEEILKDQPFIPNYFGYNVDINNSGAENVQKTMAVANFHLMVTEVEKDILVIDTRDEKLFKNGHLPNSFNIMARSEKDKFETWLGAIVKPKEAFYLVLESVEKFDEVLERVAKIGYENQLKGIVTLSAEVSEKNDKFNLKDFRKNKSSYTIVDIRNNSELEDGKIFEEAFTVPLNELRDEAHQIPSHKPIVVHCAGGYRSAAGSSILANKFEHTKIYDLGEDIKEFS</sequence>
<proteinExistence type="predicted"/>
<evidence type="ECO:0000259" key="2">
    <source>
        <dbReference type="PROSITE" id="PS50206"/>
    </source>
</evidence>
<dbReference type="CDD" id="cd07724">
    <property type="entry name" value="POD-like_MBL-fold"/>
    <property type="match status" value="1"/>
</dbReference>
<dbReference type="Pfam" id="PF00581">
    <property type="entry name" value="Rhodanese"/>
    <property type="match status" value="2"/>
</dbReference>
<keyword evidence="1" id="KW-0479">Metal-binding</keyword>
<dbReference type="PANTHER" id="PTHR43084">
    <property type="entry name" value="PERSULFIDE DIOXYGENASE ETHE1"/>
    <property type="match status" value="1"/>
</dbReference>
<dbReference type="InterPro" id="IPR001763">
    <property type="entry name" value="Rhodanese-like_dom"/>
</dbReference>
<protein>
    <submittedName>
        <fullName evidence="3">MBL fold metallo-hydrolase</fullName>
    </submittedName>
</protein>
<evidence type="ECO:0000313" key="3">
    <source>
        <dbReference type="EMBL" id="MDT0676632.1"/>
    </source>
</evidence>
<dbReference type="SUPFAM" id="SSF56281">
    <property type="entry name" value="Metallo-hydrolase/oxidoreductase"/>
    <property type="match status" value="1"/>
</dbReference>
<gene>
    <name evidence="3" type="ORF">RM539_08570</name>
</gene>
<dbReference type="InterPro" id="IPR051682">
    <property type="entry name" value="Mito_Persulfide_Diox"/>
</dbReference>
<reference evidence="3 4" key="1">
    <citation type="submission" date="2023-09" db="EMBL/GenBank/DDBJ databases">
        <authorList>
            <person name="Rey-Velasco X."/>
        </authorList>
    </citation>
    <scope>NUCLEOTIDE SEQUENCE [LARGE SCALE GENOMIC DNA]</scope>
    <source>
        <strain evidence="3 4">F117</strain>
    </source>
</reference>
<feature type="domain" description="Rhodanese" evidence="2">
    <location>
        <begin position="263"/>
        <end position="315"/>
    </location>
</feature>
<dbReference type="Pfam" id="PF00753">
    <property type="entry name" value="Lactamase_B"/>
    <property type="match status" value="1"/>
</dbReference>
<dbReference type="InterPro" id="IPR001279">
    <property type="entry name" value="Metallo-B-lactamas"/>
</dbReference>
<keyword evidence="4" id="KW-1185">Reference proteome</keyword>
<evidence type="ECO:0000313" key="4">
    <source>
        <dbReference type="Proteomes" id="UP001262582"/>
    </source>
</evidence>
<dbReference type="InterPro" id="IPR036873">
    <property type="entry name" value="Rhodanese-like_dom_sf"/>
</dbReference>
<dbReference type="RefSeq" id="WP_311502977.1">
    <property type="nucleotide sequence ID" value="NZ_JAVRHK010000005.1"/>
</dbReference>
<dbReference type="InterPro" id="IPR044528">
    <property type="entry name" value="POD-like_MBL-fold"/>
</dbReference>
<evidence type="ECO:0000256" key="1">
    <source>
        <dbReference type="ARBA" id="ARBA00022723"/>
    </source>
</evidence>
<dbReference type="SUPFAM" id="SSF52821">
    <property type="entry name" value="Rhodanese/Cell cycle control phosphatase"/>
    <property type="match status" value="2"/>
</dbReference>
<dbReference type="PANTHER" id="PTHR43084:SF1">
    <property type="entry name" value="PERSULFIDE DIOXYGENASE ETHE1, MITOCHONDRIAL"/>
    <property type="match status" value="1"/>
</dbReference>
<organism evidence="3 4">
    <name type="scientific">Autumnicola musiva</name>
    <dbReference type="NCBI Taxonomy" id="3075589"/>
    <lineage>
        <taxon>Bacteria</taxon>
        <taxon>Pseudomonadati</taxon>
        <taxon>Bacteroidota</taxon>
        <taxon>Flavobacteriia</taxon>
        <taxon>Flavobacteriales</taxon>
        <taxon>Flavobacteriaceae</taxon>
        <taxon>Autumnicola</taxon>
    </lineage>
</organism>
<dbReference type="Gene3D" id="3.60.15.10">
    <property type="entry name" value="Ribonuclease Z/Hydroxyacylglutathione hydrolase-like"/>
    <property type="match status" value="1"/>
</dbReference>
<dbReference type="SMART" id="SM00849">
    <property type="entry name" value="Lactamase_B"/>
    <property type="match status" value="1"/>
</dbReference>
<dbReference type="InterPro" id="IPR036866">
    <property type="entry name" value="RibonucZ/Hydroxyglut_hydro"/>
</dbReference>
<dbReference type="PROSITE" id="PS50206">
    <property type="entry name" value="RHODANESE_3"/>
    <property type="match status" value="2"/>
</dbReference>
<accession>A0ABU3D516</accession>
<name>A0ABU3D516_9FLAO</name>
<dbReference type="Proteomes" id="UP001262582">
    <property type="component" value="Unassembled WGS sequence"/>
</dbReference>
<comment type="caution">
    <text evidence="3">The sequence shown here is derived from an EMBL/GenBank/DDBJ whole genome shotgun (WGS) entry which is preliminary data.</text>
</comment>
<dbReference type="EMBL" id="JAVRHK010000005">
    <property type="protein sequence ID" value="MDT0676632.1"/>
    <property type="molecule type" value="Genomic_DNA"/>
</dbReference>
<dbReference type="Gene3D" id="3.40.250.10">
    <property type="entry name" value="Rhodanese-like domain"/>
    <property type="match status" value="2"/>
</dbReference>